<dbReference type="Proteomes" id="UP000005239">
    <property type="component" value="Unassembled WGS sequence"/>
</dbReference>
<dbReference type="Pfam" id="PF02485">
    <property type="entry name" value="Branch"/>
    <property type="match status" value="1"/>
</dbReference>
<evidence type="ECO:0000313" key="7">
    <source>
        <dbReference type="Proteomes" id="UP000005239"/>
    </source>
</evidence>
<evidence type="ECO:0000256" key="2">
    <source>
        <dbReference type="ARBA" id="ARBA00022676"/>
    </source>
</evidence>
<protein>
    <submittedName>
        <fullName evidence="6">Uncharacterized protein</fullName>
    </submittedName>
</protein>
<dbReference type="EnsemblMetazoa" id="PPA08380.1">
    <property type="protein sequence ID" value="PPA08380.1"/>
    <property type="gene ID" value="WBGene00097934"/>
</dbReference>
<keyword evidence="2" id="KW-0328">Glycosyltransferase</keyword>
<dbReference type="OrthoDB" id="2019572at2759"/>
<dbReference type="PANTHER" id="PTHR46671">
    <property type="entry name" value="PROTEIN CBG11221"/>
    <property type="match status" value="1"/>
</dbReference>
<proteinExistence type="predicted"/>
<dbReference type="PANTHER" id="PTHR46671:SF7">
    <property type="entry name" value="CORE-2_I-BRANCHING ENZYME"/>
    <property type="match status" value="1"/>
</dbReference>
<accession>A0A2A6BBS9</accession>
<evidence type="ECO:0000256" key="1">
    <source>
        <dbReference type="ARBA" id="ARBA00004606"/>
    </source>
</evidence>
<evidence type="ECO:0000313" key="6">
    <source>
        <dbReference type="EnsemblMetazoa" id="PPA08380.1"/>
    </source>
</evidence>
<keyword evidence="3" id="KW-0808">Transferase</keyword>
<gene>
    <name evidence="6" type="primary">WBGene00097934</name>
</gene>
<reference evidence="6" key="2">
    <citation type="submission" date="2022-06" db="UniProtKB">
        <authorList>
            <consortium name="EnsemblMetazoa"/>
        </authorList>
    </citation>
    <scope>IDENTIFICATION</scope>
    <source>
        <strain evidence="6">PS312</strain>
    </source>
</reference>
<name>A0A2A6BBS9_PRIPA</name>
<keyword evidence="7" id="KW-1185">Reference proteome</keyword>
<dbReference type="AlphaFoldDB" id="A0A2A6BBS9"/>
<accession>A0A8R1YC07</accession>
<comment type="subcellular location">
    <subcellularLocation>
        <location evidence="1">Membrane</location>
        <topology evidence="1">Single-pass type II membrane protein</topology>
    </subcellularLocation>
</comment>
<keyword evidence="5" id="KW-0325">Glycoprotein</keyword>
<evidence type="ECO:0000256" key="4">
    <source>
        <dbReference type="ARBA" id="ARBA00023136"/>
    </source>
</evidence>
<sequence>MVSDSFTSLTGKSDLISRKLSRNIKRFFKILLPCIQIVLFVCLFCWIVSFLLPKNEGIFKIPDRNSTVSRTIEGNNLTFTMRSEVAHVDCSRLFRGDKEYAKEIAFYRPLLRIRSSVVQLCDAIQNKLYPPRNPNTGFPILYARLVYKDYEFIEEQLMANYAKENVYCYFIDKKAHPNFQDRIRKLAKCFPNVIIPEYELEMDSAGHNQNEAHLRCMNATRDRKWEYAILMQNHDMLIKTHDEITEILKIYGANDIGSGPCAEIRCIASLEKKLGKLGLCPRSMTVEERSKCASSDIHWGKGDMQAMISRAAVEFIFTQIKVFPLMKQMNDMEYGVDEQLWGSLQISTEIGFPGGFHSKCERSQSITRQCVWHGHLEGAAATWDRFTRFMTNANDNDCPSGKLRHGICMLGVEDLPMLAGSKKILANKVLPDFDYAVISCVSELLFNRTRDGSSVDTDYYENINLVRYHRERKLPGFNIDNFECEK</sequence>
<dbReference type="GO" id="GO:0016757">
    <property type="term" value="F:glycosyltransferase activity"/>
    <property type="evidence" value="ECO:0007669"/>
    <property type="project" value="UniProtKB-KW"/>
</dbReference>
<evidence type="ECO:0000256" key="5">
    <source>
        <dbReference type="ARBA" id="ARBA00023180"/>
    </source>
</evidence>
<keyword evidence="4" id="KW-0472">Membrane</keyword>
<evidence type="ECO:0000256" key="3">
    <source>
        <dbReference type="ARBA" id="ARBA00022679"/>
    </source>
</evidence>
<dbReference type="InterPro" id="IPR003406">
    <property type="entry name" value="Glyco_trans_14"/>
</dbReference>
<reference evidence="7" key="1">
    <citation type="journal article" date="2008" name="Nat. Genet.">
        <title>The Pristionchus pacificus genome provides a unique perspective on nematode lifestyle and parasitism.</title>
        <authorList>
            <person name="Dieterich C."/>
            <person name="Clifton S.W."/>
            <person name="Schuster L.N."/>
            <person name="Chinwalla A."/>
            <person name="Delehaunty K."/>
            <person name="Dinkelacker I."/>
            <person name="Fulton L."/>
            <person name="Fulton R."/>
            <person name="Godfrey J."/>
            <person name="Minx P."/>
            <person name="Mitreva M."/>
            <person name="Roeseler W."/>
            <person name="Tian H."/>
            <person name="Witte H."/>
            <person name="Yang S.P."/>
            <person name="Wilson R.K."/>
            <person name="Sommer R.J."/>
        </authorList>
    </citation>
    <scope>NUCLEOTIDE SEQUENCE [LARGE SCALE GENOMIC DNA]</scope>
    <source>
        <strain evidence="7">PS312</strain>
    </source>
</reference>
<dbReference type="GO" id="GO:0016020">
    <property type="term" value="C:membrane"/>
    <property type="evidence" value="ECO:0007669"/>
    <property type="project" value="UniProtKB-SubCell"/>
</dbReference>
<organism evidence="6 7">
    <name type="scientific">Pristionchus pacificus</name>
    <name type="common">Parasitic nematode worm</name>
    <dbReference type="NCBI Taxonomy" id="54126"/>
    <lineage>
        <taxon>Eukaryota</taxon>
        <taxon>Metazoa</taxon>
        <taxon>Ecdysozoa</taxon>
        <taxon>Nematoda</taxon>
        <taxon>Chromadorea</taxon>
        <taxon>Rhabditida</taxon>
        <taxon>Rhabditina</taxon>
        <taxon>Diplogasteromorpha</taxon>
        <taxon>Diplogasteroidea</taxon>
        <taxon>Neodiplogasteridae</taxon>
        <taxon>Pristionchus</taxon>
    </lineage>
</organism>